<dbReference type="OrthoDB" id="9769600at2"/>
<dbReference type="SUPFAM" id="SSF51905">
    <property type="entry name" value="FAD/NAD(P)-binding domain"/>
    <property type="match status" value="1"/>
</dbReference>
<evidence type="ECO:0000313" key="2">
    <source>
        <dbReference type="EMBL" id="OUO57222.1"/>
    </source>
</evidence>
<dbReference type="InterPro" id="IPR002937">
    <property type="entry name" value="Amino_oxidase"/>
</dbReference>
<dbReference type="EMBL" id="NFJD01000001">
    <property type="protein sequence ID" value="OUO57222.1"/>
    <property type="molecule type" value="Genomic_DNA"/>
</dbReference>
<dbReference type="Pfam" id="PF01593">
    <property type="entry name" value="Amino_oxidase"/>
    <property type="match status" value="1"/>
</dbReference>
<dbReference type="PANTHER" id="PTHR21197:SF0">
    <property type="entry name" value="UDP-GALACTOPYRANOSE MUTASE"/>
    <property type="match status" value="1"/>
</dbReference>
<name>A0A1Y4DF07_9BACT</name>
<comment type="caution">
    <text evidence="2">The sequence shown here is derived from an EMBL/GenBank/DDBJ whole genome shotgun (WGS) entry which is preliminary data.</text>
</comment>
<organism evidence="2 3">
    <name type="scientific">Candidatus Avelusimicrobium gallicola</name>
    <dbReference type="NCBI Taxonomy" id="2562704"/>
    <lineage>
        <taxon>Bacteria</taxon>
        <taxon>Pseudomonadati</taxon>
        <taxon>Elusimicrobiota</taxon>
        <taxon>Elusimicrobia</taxon>
        <taxon>Elusimicrobiales</taxon>
        <taxon>Elusimicrobiaceae</taxon>
        <taxon>Candidatus Avelusimicrobium</taxon>
    </lineage>
</organism>
<accession>A0A1Y4DF07</accession>
<dbReference type="GO" id="GO:0050660">
    <property type="term" value="F:flavin adenine dinucleotide binding"/>
    <property type="evidence" value="ECO:0007669"/>
    <property type="project" value="TreeGrafter"/>
</dbReference>
<evidence type="ECO:0000313" key="3">
    <source>
        <dbReference type="Proteomes" id="UP000196368"/>
    </source>
</evidence>
<sequence length="429" mass="48963">MKETVILGGGIAGLAAAYRLRQAGRSARIFEKDAEWGGLCGNFTIDGFRFDRFVHFTFAPDPNVQKLFSAAGPLLNHPPVSSNYYHGYWLYHPAQNNLYPLPTDEKVKIIKGFVHRRQIPVEQISDYDTWLRVQYGDYFAEHFPFAYTRKYWGAQPKELETKWVGNRMHSPTLEEVLKGAFEKPTENFYYTSVMRYPQKGGFKSILHALAQGADIALNKKAVFIDPRVKRVKFADGTATAYGELLSSLPLPEIIRLLPDVPEPVQQAAKRLRHTCGYQISLGFNKPDIAKYLWFYIYDEDIPPARVYSPNLKSPDNVPGGCSSLQAEVFYGNTAPVPPAEQVLDTTLEKLRQMGLFNSADIAVKDIRFEPYANIMFDHAIYQNRQTVLDYLTSLGIYSMGRFGKWAYFWTHQAFEDGKNTAEQVMHEHK</sequence>
<dbReference type="GO" id="GO:0005829">
    <property type="term" value="C:cytosol"/>
    <property type="evidence" value="ECO:0007669"/>
    <property type="project" value="TreeGrafter"/>
</dbReference>
<dbReference type="RefSeq" id="WP_087286151.1">
    <property type="nucleotide sequence ID" value="NZ_NFJD01000001.1"/>
</dbReference>
<dbReference type="Gene3D" id="3.50.50.60">
    <property type="entry name" value="FAD/NAD(P)-binding domain"/>
    <property type="match status" value="1"/>
</dbReference>
<dbReference type="GO" id="GO:0008767">
    <property type="term" value="F:UDP-galactopyranose mutase activity"/>
    <property type="evidence" value="ECO:0007669"/>
    <property type="project" value="TreeGrafter"/>
</dbReference>
<dbReference type="PANTHER" id="PTHR21197">
    <property type="entry name" value="UDP-GALACTOPYRANOSE MUTASE"/>
    <property type="match status" value="1"/>
</dbReference>
<keyword evidence="3" id="KW-1185">Reference proteome</keyword>
<dbReference type="Proteomes" id="UP000196368">
    <property type="component" value="Unassembled WGS sequence"/>
</dbReference>
<protein>
    <recommendedName>
        <fullName evidence="1">Amine oxidase domain-containing protein</fullName>
    </recommendedName>
</protein>
<feature type="domain" description="Amine oxidase" evidence="1">
    <location>
        <begin position="11"/>
        <end position="425"/>
    </location>
</feature>
<evidence type="ECO:0000259" key="1">
    <source>
        <dbReference type="Pfam" id="PF01593"/>
    </source>
</evidence>
<dbReference type="GO" id="GO:0016491">
    <property type="term" value="F:oxidoreductase activity"/>
    <property type="evidence" value="ECO:0007669"/>
    <property type="project" value="InterPro"/>
</dbReference>
<reference evidence="3" key="1">
    <citation type="submission" date="2017-04" db="EMBL/GenBank/DDBJ databases">
        <title>Function of individual gut microbiota members based on whole genome sequencing of pure cultures obtained from chicken caecum.</title>
        <authorList>
            <person name="Medvecky M."/>
            <person name="Cejkova D."/>
            <person name="Polansky O."/>
            <person name="Karasova D."/>
            <person name="Kubasova T."/>
            <person name="Cizek A."/>
            <person name="Rychlik I."/>
        </authorList>
    </citation>
    <scope>NUCLEOTIDE SEQUENCE [LARGE SCALE GENOMIC DNA]</scope>
    <source>
        <strain evidence="3">An273</strain>
    </source>
</reference>
<proteinExistence type="predicted"/>
<gene>
    <name evidence="2" type="ORF">B5F75_00115</name>
</gene>
<dbReference type="InterPro" id="IPR036188">
    <property type="entry name" value="FAD/NAD-bd_sf"/>
</dbReference>
<dbReference type="AlphaFoldDB" id="A0A1Y4DF07"/>